<accession>A0A255GS12</accession>
<feature type="compositionally biased region" description="Basic residues" evidence="1">
    <location>
        <begin position="53"/>
        <end position="67"/>
    </location>
</feature>
<dbReference type="Gene3D" id="1.10.10.10">
    <property type="entry name" value="Winged helix-like DNA-binding domain superfamily/Winged helix DNA-binding domain"/>
    <property type="match status" value="1"/>
</dbReference>
<dbReference type="SUPFAM" id="SSF46785">
    <property type="entry name" value="Winged helix' DNA-binding domain"/>
    <property type="match status" value="1"/>
</dbReference>
<reference evidence="3 4" key="1">
    <citation type="submission" date="2017-07" db="EMBL/GenBank/DDBJ databases">
        <title>Draft whole genome sequences of clinical Proprionibacteriaceae strains.</title>
        <authorList>
            <person name="Bernier A.-M."/>
            <person name="Bernard K."/>
            <person name="Domingo M.-C."/>
        </authorList>
    </citation>
    <scope>NUCLEOTIDE SEQUENCE [LARGE SCALE GENOMIC DNA]</scope>
    <source>
        <strain evidence="3 4">NML 030167</strain>
    </source>
</reference>
<dbReference type="InterPro" id="IPR036390">
    <property type="entry name" value="WH_DNA-bd_sf"/>
</dbReference>
<dbReference type="Proteomes" id="UP000215896">
    <property type="component" value="Unassembled WGS sequence"/>
</dbReference>
<feature type="domain" description="HTH marR-type" evidence="2">
    <location>
        <begin position="82"/>
        <end position="210"/>
    </location>
</feature>
<keyword evidence="4" id="KW-1185">Reference proteome</keyword>
<evidence type="ECO:0000259" key="2">
    <source>
        <dbReference type="PROSITE" id="PS50995"/>
    </source>
</evidence>
<dbReference type="GO" id="GO:0003700">
    <property type="term" value="F:DNA-binding transcription factor activity"/>
    <property type="evidence" value="ECO:0007669"/>
    <property type="project" value="InterPro"/>
</dbReference>
<comment type="caution">
    <text evidence="3">The sequence shown here is derived from an EMBL/GenBank/DDBJ whole genome shotgun (WGS) entry which is preliminary data.</text>
</comment>
<dbReference type="InterPro" id="IPR036388">
    <property type="entry name" value="WH-like_DNA-bd_sf"/>
</dbReference>
<dbReference type="AlphaFoldDB" id="A0A255GS12"/>
<organism evidence="3 4">
    <name type="scientific">Enemella evansiae</name>
    <dbReference type="NCBI Taxonomy" id="2016499"/>
    <lineage>
        <taxon>Bacteria</taxon>
        <taxon>Bacillati</taxon>
        <taxon>Actinomycetota</taxon>
        <taxon>Actinomycetes</taxon>
        <taxon>Propionibacteriales</taxon>
        <taxon>Propionibacteriaceae</taxon>
        <taxon>Enemella</taxon>
    </lineage>
</organism>
<dbReference type="InterPro" id="IPR039422">
    <property type="entry name" value="MarR/SlyA-like"/>
</dbReference>
<name>A0A255GS12_9ACTN</name>
<evidence type="ECO:0000313" key="4">
    <source>
        <dbReference type="Proteomes" id="UP000215896"/>
    </source>
</evidence>
<dbReference type="SMART" id="SM00347">
    <property type="entry name" value="HTH_MARR"/>
    <property type="match status" value="1"/>
</dbReference>
<dbReference type="GO" id="GO:0006950">
    <property type="term" value="P:response to stress"/>
    <property type="evidence" value="ECO:0007669"/>
    <property type="project" value="TreeGrafter"/>
</dbReference>
<dbReference type="Pfam" id="PF12802">
    <property type="entry name" value="MarR_2"/>
    <property type="match status" value="1"/>
</dbReference>
<evidence type="ECO:0000313" key="3">
    <source>
        <dbReference type="EMBL" id="OYO17386.1"/>
    </source>
</evidence>
<dbReference type="EMBL" id="NMVO01000001">
    <property type="protein sequence ID" value="OYO17386.1"/>
    <property type="molecule type" value="Genomic_DNA"/>
</dbReference>
<evidence type="ECO:0000256" key="1">
    <source>
        <dbReference type="SAM" id="MobiDB-lite"/>
    </source>
</evidence>
<gene>
    <name evidence="3" type="ORF">CGZ94_00275</name>
</gene>
<dbReference type="InterPro" id="IPR000835">
    <property type="entry name" value="HTH_MarR-typ"/>
</dbReference>
<proteinExistence type="predicted"/>
<dbReference type="PANTHER" id="PTHR33164:SF43">
    <property type="entry name" value="HTH-TYPE TRANSCRIPTIONAL REPRESSOR YETL"/>
    <property type="match status" value="1"/>
</dbReference>
<sequence>MGHIGEGDRAAVARGDLLQDVVRVQRPFPGGLPRCHRCSIKFPPDARHESKPSPRHQPRRTRRRSPRRSMAYGGAVPADLPDLGLLFDLAMADARSGALIRSALRGVDLTASEYAVTSVLADSDGLTPSMVAARIGLPRSTMTTLIAGLERRGLLARSSAADRRSAHLWLTAAGRVVHDQAVAAVIARWWPVRDRLDLAETRRLVRRFVTEVDRELEAEPPTD</sequence>
<dbReference type="PANTHER" id="PTHR33164">
    <property type="entry name" value="TRANSCRIPTIONAL REGULATOR, MARR FAMILY"/>
    <property type="match status" value="1"/>
</dbReference>
<feature type="region of interest" description="Disordered" evidence="1">
    <location>
        <begin position="42"/>
        <end position="73"/>
    </location>
</feature>
<protein>
    <recommendedName>
        <fullName evidence="2">HTH marR-type domain-containing protein</fullName>
    </recommendedName>
</protein>
<dbReference type="PROSITE" id="PS50995">
    <property type="entry name" value="HTH_MARR_2"/>
    <property type="match status" value="1"/>
</dbReference>